<dbReference type="GO" id="GO:0032981">
    <property type="term" value="P:mitochondrial respiratory chain complex I assembly"/>
    <property type="evidence" value="ECO:0007669"/>
    <property type="project" value="InterPro"/>
</dbReference>
<dbReference type="OrthoDB" id="2434756at2759"/>
<dbReference type="PANTHER" id="PTHR13338">
    <property type="entry name" value="UPF0240 PROTEIN"/>
    <property type="match status" value="1"/>
</dbReference>
<comment type="subunit">
    <text evidence="2">Binds calmodulin. Interacts with NDUFAF3.</text>
</comment>
<dbReference type="GeneID" id="103369492"/>
<dbReference type="PANTHER" id="PTHR13338:SF4">
    <property type="entry name" value="NADH DEHYDROGENASE [UBIQUINONE] 1 ALPHA SUBCOMPLEX ASSEMBLY FACTOR 4"/>
    <property type="match status" value="1"/>
</dbReference>
<sequence>MGARVGRMFRNFNIENRAYRELAKEKPRVAPRHPVNLPTEVEDVVNQKSDPLLERLQSVYVESKDPAVAAVEDTKAVTTAVKAYRRPVKIDYPGKVFGLVKVTDVPKGKLTIAEAVNALGNHKYDPQTWTPENVAQEYSLDLKETKALLEFFIPFKFKVITPKSRTDKQIEAS</sequence>
<dbReference type="Proteomes" id="UP000694891">
    <property type="component" value="Unplaced"/>
</dbReference>
<name>A0A3B4ZP21_9TELE</name>
<dbReference type="STRING" id="144197.ENSSPAP00000007984"/>
<dbReference type="Pfam" id="PF06784">
    <property type="entry name" value="UPF0240"/>
    <property type="match status" value="1"/>
</dbReference>
<dbReference type="InterPro" id="IPR009622">
    <property type="entry name" value="NDUFAF4"/>
</dbReference>
<gene>
    <name evidence="4" type="primary">NDUFAF4</name>
    <name evidence="6" type="synonym">ndufaf4</name>
</gene>
<dbReference type="GeneTree" id="ENSGT00390000001627"/>
<keyword evidence="5" id="KW-1185">Reference proteome</keyword>
<evidence type="ECO:0000256" key="1">
    <source>
        <dbReference type="ARBA" id="ARBA00010698"/>
    </source>
</evidence>
<proteinExistence type="inferred from homology"/>
<organism evidence="4">
    <name type="scientific">Stegastes partitus</name>
    <name type="common">bicolor damselfish</name>
    <dbReference type="NCBI Taxonomy" id="144197"/>
    <lineage>
        <taxon>Eukaryota</taxon>
        <taxon>Metazoa</taxon>
        <taxon>Chordata</taxon>
        <taxon>Craniata</taxon>
        <taxon>Vertebrata</taxon>
        <taxon>Euteleostomi</taxon>
        <taxon>Actinopterygii</taxon>
        <taxon>Neopterygii</taxon>
        <taxon>Teleostei</taxon>
        <taxon>Neoteleostei</taxon>
        <taxon>Acanthomorphata</taxon>
        <taxon>Ovalentaria</taxon>
        <taxon>Pomacentridae</taxon>
        <taxon>Stegastes</taxon>
    </lineage>
</organism>
<evidence type="ECO:0000313" key="4">
    <source>
        <dbReference type="Ensembl" id="ENSSPAP00000007984.1"/>
    </source>
</evidence>
<dbReference type="AlphaFoldDB" id="A0A3B4ZP21"/>
<evidence type="ECO:0000313" key="6">
    <source>
        <dbReference type="RefSeq" id="XP_008296440.1"/>
    </source>
</evidence>
<evidence type="ECO:0000256" key="3">
    <source>
        <dbReference type="ARBA" id="ARBA00021777"/>
    </source>
</evidence>
<dbReference type="GO" id="GO:0005739">
    <property type="term" value="C:mitochondrion"/>
    <property type="evidence" value="ECO:0007669"/>
    <property type="project" value="TreeGrafter"/>
</dbReference>
<comment type="similarity">
    <text evidence="1">Belongs to the NDUFAF4 family.</text>
</comment>
<evidence type="ECO:0000313" key="5">
    <source>
        <dbReference type="Proteomes" id="UP000694891"/>
    </source>
</evidence>
<dbReference type="Ensembl" id="ENSSPAT00000008139.1">
    <property type="protein sequence ID" value="ENSSPAP00000007984.1"/>
    <property type="gene ID" value="ENSSPAG00000006109.1"/>
</dbReference>
<reference evidence="6" key="2">
    <citation type="submission" date="2025-04" db="UniProtKB">
        <authorList>
            <consortium name="RefSeq"/>
        </authorList>
    </citation>
    <scope>IDENTIFICATION</scope>
</reference>
<dbReference type="CTD" id="29078"/>
<protein>
    <recommendedName>
        <fullName evidence="3">NADH dehydrogenase [ubiquinone] 1 alpha subcomplex assembly factor 4</fullName>
    </recommendedName>
</protein>
<accession>A0A3B4ZP21</accession>
<reference evidence="4" key="1">
    <citation type="submission" date="2023-09" db="UniProtKB">
        <authorList>
            <consortium name="Ensembl"/>
        </authorList>
    </citation>
    <scope>IDENTIFICATION</scope>
</reference>
<dbReference type="RefSeq" id="XP_008296440.1">
    <property type="nucleotide sequence ID" value="XM_008298218.1"/>
</dbReference>
<evidence type="ECO:0000256" key="2">
    <source>
        <dbReference type="ARBA" id="ARBA00011265"/>
    </source>
</evidence>